<dbReference type="RefSeq" id="WP_237485434.1">
    <property type="nucleotide sequence ID" value="NZ_CAKLCM010000002.1"/>
</dbReference>
<dbReference type="SUPFAM" id="SSF55729">
    <property type="entry name" value="Acyl-CoA N-acyltransferases (Nat)"/>
    <property type="match status" value="1"/>
</dbReference>
<dbReference type="Pfam" id="PF13508">
    <property type="entry name" value="Acetyltransf_7"/>
    <property type="match status" value="1"/>
</dbReference>
<dbReference type="CDD" id="cd04301">
    <property type="entry name" value="NAT_SF"/>
    <property type="match status" value="1"/>
</dbReference>
<name>A0ABM8ZK74_9VIBR</name>
<gene>
    <name evidence="2" type="ORF">VHP8226_02640</name>
</gene>
<dbReference type="PROSITE" id="PS51186">
    <property type="entry name" value="GNAT"/>
    <property type="match status" value="1"/>
</dbReference>
<keyword evidence="3" id="KW-1185">Reference proteome</keyword>
<dbReference type="InterPro" id="IPR016181">
    <property type="entry name" value="Acyl_CoA_acyltransferase"/>
</dbReference>
<accession>A0ABM8ZK74</accession>
<proteinExistence type="predicted"/>
<dbReference type="Proteomes" id="UP000838160">
    <property type="component" value="Unassembled WGS sequence"/>
</dbReference>
<dbReference type="EMBL" id="CAKLCM010000002">
    <property type="protein sequence ID" value="CAH0527306.1"/>
    <property type="molecule type" value="Genomic_DNA"/>
</dbReference>
<sequence>MTSFKFSVLDPVKIPLVKKIYKSHYPAGKPKSDERIIIATQESQTVAVVRLKTVEQQRLMTGMLVIPACRGLGIAHQLMQHLKQNELTDNDYCFALAHLEGFYNQHGFQHIDTEALPNTLKQLFSRYTGSGKALVAMRYHDRD</sequence>
<reference evidence="2" key="1">
    <citation type="submission" date="2021-12" db="EMBL/GenBank/DDBJ databases">
        <authorList>
            <person name="Rodrigo-Torres L."/>
            <person name="Arahal R. D."/>
            <person name="Lucena T."/>
        </authorList>
    </citation>
    <scope>NUCLEOTIDE SEQUENCE</scope>
    <source>
        <strain evidence="2">CECT 8226</strain>
    </source>
</reference>
<comment type="caution">
    <text evidence="2">The sequence shown here is derived from an EMBL/GenBank/DDBJ whole genome shotgun (WGS) entry which is preliminary data.</text>
</comment>
<dbReference type="InterPro" id="IPR000182">
    <property type="entry name" value="GNAT_dom"/>
</dbReference>
<protein>
    <recommendedName>
        <fullName evidence="1">N-acetyltransferase domain-containing protein</fullName>
    </recommendedName>
</protein>
<evidence type="ECO:0000259" key="1">
    <source>
        <dbReference type="PROSITE" id="PS51186"/>
    </source>
</evidence>
<dbReference type="Gene3D" id="3.40.630.30">
    <property type="match status" value="1"/>
</dbReference>
<evidence type="ECO:0000313" key="2">
    <source>
        <dbReference type="EMBL" id="CAH0527306.1"/>
    </source>
</evidence>
<evidence type="ECO:0000313" key="3">
    <source>
        <dbReference type="Proteomes" id="UP000838160"/>
    </source>
</evidence>
<organism evidence="2 3">
    <name type="scientific">Vibrio hippocampi</name>
    <dbReference type="NCBI Taxonomy" id="654686"/>
    <lineage>
        <taxon>Bacteria</taxon>
        <taxon>Pseudomonadati</taxon>
        <taxon>Pseudomonadota</taxon>
        <taxon>Gammaproteobacteria</taxon>
        <taxon>Vibrionales</taxon>
        <taxon>Vibrionaceae</taxon>
        <taxon>Vibrio</taxon>
    </lineage>
</organism>
<feature type="domain" description="N-acetyltransferase" evidence="1">
    <location>
        <begin position="1"/>
        <end position="141"/>
    </location>
</feature>